<dbReference type="Proteomes" id="UP000235965">
    <property type="component" value="Unassembled WGS sequence"/>
</dbReference>
<feature type="non-terminal residue" evidence="1">
    <location>
        <position position="1"/>
    </location>
</feature>
<accession>A0A2J7Q0V4</accession>
<dbReference type="InParanoid" id="A0A2J7Q0V4"/>
<dbReference type="AlphaFoldDB" id="A0A2J7Q0V4"/>
<name>A0A2J7Q0V4_9NEOP</name>
<evidence type="ECO:0008006" key="3">
    <source>
        <dbReference type="Google" id="ProtNLM"/>
    </source>
</evidence>
<evidence type="ECO:0000313" key="1">
    <source>
        <dbReference type="EMBL" id="PNF22196.1"/>
    </source>
</evidence>
<organism evidence="1 2">
    <name type="scientific">Cryptotermes secundus</name>
    <dbReference type="NCBI Taxonomy" id="105785"/>
    <lineage>
        <taxon>Eukaryota</taxon>
        <taxon>Metazoa</taxon>
        <taxon>Ecdysozoa</taxon>
        <taxon>Arthropoda</taxon>
        <taxon>Hexapoda</taxon>
        <taxon>Insecta</taxon>
        <taxon>Pterygota</taxon>
        <taxon>Neoptera</taxon>
        <taxon>Polyneoptera</taxon>
        <taxon>Dictyoptera</taxon>
        <taxon>Blattodea</taxon>
        <taxon>Blattoidea</taxon>
        <taxon>Termitoidae</taxon>
        <taxon>Kalotermitidae</taxon>
        <taxon>Cryptotermitinae</taxon>
        <taxon>Cryptotermes</taxon>
    </lineage>
</organism>
<keyword evidence="2" id="KW-1185">Reference proteome</keyword>
<reference evidence="1 2" key="1">
    <citation type="submission" date="2017-12" db="EMBL/GenBank/DDBJ databases">
        <title>Hemimetabolous genomes reveal molecular basis of termite eusociality.</title>
        <authorList>
            <person name="Harrison M.C."/>
            <person name="Jongepier E."/>
            <person name="Robertson H.M."/>
            <person name="Arning N."/>
            <person name="Bitard-Feildel T."/>
            <person name="Chao H."/>
            <person name="Childers C.P."/>
            <person name="Dinh H."/>
            <person name="Doddapaneni H."/>
            <person name="Dugan S."/>
            <person name="Gowin J."/>
            <person name="Greiner C."/>
            <person name="Han Y."/>
            <person name="Hu H."/>
            <person name="Hughes D.S.T."/>
            <person name="Huylmans A.-K."/>
            <person name="Kemena C."/>
            <person name="Kremer L.P.M."/>
            <person name="Lee S.L."/>
            <person name="Lopez-Ezquerra A."/>
            <person name="Mallet L."/>
            <person name="Monroy-Kuhn J.M."/>
            <person name="Moser A."/>
            <person name="Murali S.C."/>
            <person name="Muzny D.M."/>
            <person name="Otani S."/>
            <person name="Piulachs M.-D."/>
            <person name="Poelchau M."/>
            <person name="Qu J."/>
            <person name="Schaub F."/>
            <person name="Wada-Katsumata A."/>
            <person name="Worley K.C."/>
            <person name="Xie Q."/>
            <person name="Ylla G."/>
            <person name="Poulsen M."/>
            <person name="Gibbs R.A."/>
            <person name="Schal C."/>
            <person name="Richards S."/>
            <person name="Belles X."/>
            <person name="Korb J."/>
            <person name="Bornberg-Bauer E."/>
        </authorList>
    </citation>
    <scope>NUCLEOTIDE SEQUENCE [LARGE SCALE GENOMIC DNA]</scope>
    <source>
        <tissue evidence="1">Whole body</tissue>
    </source>
</reference>
<dbReference type="EMBL" id="NEVH01019962">
    <property type="protein sequence ID" value="PNF22196.1"/>
    <property type="molecule type" value="Genomic_DNA"/>
</dbReference>
<gene>
    <name evidence="1" type="ORF">B7P43_G04932</name>
</gene>
<evidence type="ECO:0000313" key="2">
    <source>
        <dbReference type="Proteomes" id="UP000235965"/>
    </source>
</evidence>
<comment type="caution">
    <text evidence="1">The sequence shown here is derived from an EMBL/GenBank/DDBJ whole genome shotgun (WGS) entry which is preliminary data.</text>
</comment>
<protein>
    <recommendedName>
        <fullName evidence="3">Endonuclease-reverse transcriptase</fullName>
    </recommendedName>
</protein>
<sequence length="147" mass="17567">YLGNMINNGNRNDNYVKERTQAGNRAYFTNLSMLKSIIISRAAKLRAYKTLRNFATYRAETLILTVREENALRIFIKSQRIKWMGHVKRMEDNAMPKRMLEGRLYSKTRKGRPRIRWLDNVKNDLKKMRNREQWRLIVKEAKVHPGL</sequence>
<proteinExistence type="predicted"/>